<name>A0AA46SB62_9GAMM</name>
<feature type="domain" description="Major facilitator superfamily (MFS) profile" evidence="6">
    <location>
        <begin position="220"/>
        <end position="396"/>
    </location>
</feature>
<feature type="transmembrane region" description="Helical" evidence="5">
    <location>
        <begin position="369"/>
        <end position="389"/>
    </location>
</feature>
<keyword evidence="4 5" id="KW-0472">Membrane</keyword>
<evidence type="ECO:0000256" key="5">
    <source>
        <dbReference type="SAM" id="Phobius"/>
    </source>
</evidence>
<keyword evidence="7" id="KW-0614">Plasmid</keyword>
<keyword evidence="2 5" id="KW-0812">Transmembrane</keyword>
<dbReference type="RefSeq" id="WP_034617010.1">
    <property type="nucleotide sequence ID" value="NZ_CP089048.1"/>
</dbReference>
<dbReference type="Proteomes" id="UP001164081">
    <property type="component" value="Plasmid pRIVM_C010761_4"/>
</dbReference>
<feature type="transmembrane region" description="Helical" evidence="5">
    <location>
        <begin position="146"/>
        <end position="169"/>
    </location>
</feature>
<feature type="transmembrane region" description="Helical" evidence="5">
    <location>
        <begin position="287"/>
        <end position="306"/>
    </location>
</feature>
<feature type="transmembrane region" description="Helical" evidence="5">
    <location>
        <begin position="312"/>
        <end position="330"/>
    </location>
</feature>
<proteinExistence type="predicted"/>
<dbReference type="CDD" id="cd17393">
    <property type="entry name" value="MFS_MosC_like"/>
    <property type="match status" value="1"/>
</dbReference>
<evidence type="ECO:0000256" key="3">
    <source>
        <dbReference type="ARBA" id="ARBA00022989"/>
    </source>
</evidence>
<dbReference type="Pfam" id="PF07690">
    <property type="entry name" value="MFS_1"/>
    <property type="match status" value="1"/>
</dbReference>
<dbReference type="InterPro" id="IPR051788">
    <property type="entry name" value="MFS_Transporter"/>
</dbReference>
<dbReference type="AlphaFoldDB" id="A0AA46SB62"/>
<dbReference type="GO" id="GO:0022857">
    <property type="term" value="F:transmembrane transporter activity"/>
    <property type="evidence" value="ECO:0007669"/>
    <property type="project" value="InterPro"/>
</dbReference>
<dbReference type="InterPro" id="IPR011701">
    <property type="entry name" value="MFS"/>
</dbReference>
<feature type="transmembrane region" description="Helical" evidence="5">
    <location>
        <begin position="84"/>
        <end position="103"/>
    </location>
</feature>
<protein>
    <submittedName>
        <fullName evidence="7">MFS transporter</fullName>
    </submittedName>
</protein>
<feature type="transmembrane region" description="Helical" evidence="5">
    <location>
        <begin position="175"/>
        <end position="194"/>
    </location>
</feature>
<geneLocation type="plasmid" evidence="7 8">
    <name>pRIVM_C010761_4</name>
</geneLocation>
<feature type="transmembrane region" description="Helical" evidence="5">
    <location>
        <begin position="342"/>
        <end position="363"/>
    </location>
</feature>
<organism evidence="7 8">
    <name type="scientific">Acinetobacter ursingii</name>
    <dbReference type="NCBI Taxonomy" id="108980"/>
    <lineage>
        <taxon>Bacteria</taxon>
        <taxon>Pseudomonadati</taxon>
        <taxon>Pseudomonadota</taxon>
        <taxon>Gammaproteobacteria</taxon>
        <taxon>Moraxellales</taxon>
        <taxon>Moraxellaceae</taxon>
        <taxon>Acinetobacter</taxon>
    </lineage>
</organism>
<dbReference type="SUPFAM" id="SSF103473">
    <property type="entry name" value="MFS general substrate transporter"/>
    <property type="match status" value="1"/>
</dbReference>
<accession>A0AA46SB62</accession>
<dbReference type="Gene3D" id="1.20.1250.20">
    <property type="entry name" value="MFS general substrate transporter like domains"/>
    <property type="match status" value="1"/>
</dbReference>
<dbReference type="GO" id="GO:0016020">
    <property type="term" value="C:membrane"/>
    <property type="evidence" value="ECO:0007669"/>
    <property type="project" value="UniProtKB-SubCell"/>
</dbReference>
<dbReference type="InterPro" id="IPR020846">
    <property type="entry name" value="MFS_dom"/>
</dbReference>
<evidence type="ECO:0000259" key="6">
    <source>
        <dbReference type="PROSITE" id="PS50850"/>
    </source>
</evidence>
<feature type="transmembrane region" description="Helical" evidence="5">
    <location>
        <begin position="254"/>
        <end position="275"/>
    </location>
</feature>
<feature type="transmembrane region" description="Helical" evidence="5">
    <location>
        <begin position="55"/>
        <end position="72"/>
    </location>
</feature>
<evidence type="ECO:0000313" key="7">
    <source>
        <dbReference type="EMBL" id="UYF77490.1"/>
    </source>
</evidence>
<dbReference type="PANTHER" id="PTHR23514">
    <property type="entry name" value="BYPASS OF STOP CODON PROTEIN 6"/>
    <property type="match status" value="1"/>
</dbReference>
<feature type="transmembrane region" description="Helical" evidence="5">
    <location>
        <begin position="21"/>
        <end position="43"/>
    </location>
</feature>
<reference evidence="7" key="1">
    <citation type="journal article" date="2022" name="J Glob Antimicrob Resist">
        <title>Comparative analysis of IMP-4- and OXA-58-containing plasmids of three carbapenemase-producing Acinetobacter ursingii strains in the Netherlands.</title>
        <authorList>
            <person name="Hendrickx A.P.A."/>
            <person name="Schade R.P."/>
            <person name="Landman F."/>
            <person name="Bosch T."/>
            <person name="Schouls L.M."/>
            <person name="van Dijk K."/>
        </authorList>
    </citation>
    <scope>NUCLEOTIDE SEQUENCE</scope>
    <source>
        <strain evidence="7">RIVM_C010761</strain>
    </source>
</reference>
<evidence type="ECO:0000256" key="2">
    <source>
        <dbReference type="ARBA" id="ARBA00022692"/>
    </source>
</evidence>
<comment type="subcellular location">
    <subcellularLocation>
        <location evidence="1">Membrane</location>
        <topology evidence="1">Multi-pass membrane protein</topology>
    </subcellularLocation>
</comment>
<dbReference type="InterPro" id="IPR036259">
    <property type="entry name" value="MFS_trans_sf"/>
</dbReference>
<feature type="transmembrane region" description="Helical" evidence="5">
    <location>
        <begin position="215"/>
        <end position="234"/>
    </location>
</feature>
<dbReference type="PROSITE" id="PS50850">
    <property type="entry name" value="MFS"/>
    <property type="match status" value="1"/>
</dbReference>
<feature type="transmembrane region" description="Helical" evidence="5">
    <location>
        <begin position="109"/>
        <end position="134"/>
    </location>
</feature>
<evidence type="ECO:0000256" key="1">
    <source>
        <dbReference type="ARBA" id="ARBA00004141"/>
    </source>
</evidence>
<evidence type="ECO:0000313" key="8">
    <source>
        <dbReference type="Proteomes" id="UP001164081"/>
    </source>
</evidence>
<keyword evidence="3 5" id="KW-1133">Transmembrane helix</keyword>
<dbReference type="EMBL" id="CP089048">
    <property type="protein sequence ID" value="UYF77490.1"/>
    <property type="molecule type" value="Genomic_DNA"/>
</dbReference>
<evidence type="ECO:0000256" key="4">
    <source>
        <dbReference type="ARBA" id="ARBA00023136"/>
    </source>
</evidence>
<dbReference type="PANTHER" id="PTHR23514:SF13">
    <property type="entry name" value="INNER MEMBRANE PROTEIN YBJJ"/>
    <property type="match status" value="1"/>
</dbReference>
<gene>
    <name evidence="7" type="ORF">LSO58_18825</name>
</gene>
<sequence>MILFSRTALIDPEIQLSAQRLSTRFSFFGLGFATAAWAPLIPFAQQRLHFNHADFGLLLLCSGLGAMLAMPATGKIVQRIGCRVPIGFALLLLAVLLPSLSLWTTPLMMAITLFLFGTAAGSLGVALNIQAVVVEKNSLKSLMSGFHGMASLGGLAGVLTITALLALSISSVMSAFAVSLLLVIIIFLSVPYSIKSVENTSLEASSKVKNSIRQRLPQPLIILIGIACFIIFMTEGAAMDWSGIYLTQQYGVNTAFAGLAYTFFAIAMTTGRFTGHYLIRYFGEKKLLTYSAICATLGLALVSIAPHWWLVLVGYTLVGTGCSNIVPIMFSRAGRQTVMPSAVALSCVSTLAYTGILVGPAFIGMIGELIGLKTVFMALSGLLLLIVALNRFTYVK</sequence>